<protein>
    <submittedName>
        <fullName evidence="9">Rapid ALkalinization Factor</fullName>
    </submittedName>
</protein>
<evidence type="ECO:0000256" key="7">
    <source>
        <dbReference type="SAM" id="MobiDB-lite"/>
    </source>
</evidence>
<evidence type="ECO:0000256" key="3">
    <source>
        <dbReference type="ARBA" id="ARBA00022525"/>
    </source>
</evidence>
<evidence type="ECO:0000256" key="8">
    <source>
        <dbReference type="SAM" id="Phobius"/>
    </source>
</evidence>
<dbReference type="PANTHER" id="PTHR33136:SF6">
    <property type="entry name" value="PROTEIN RALF-LIKE 34"/>
    <property type="match status" value="1"/>
</dbReference>
<dbReference type="AlphaFoldDB" id="A0A2U1MMB6"/>
<organism evidence="9 10">
    <name type="scientific">Artemisia annua</name>
    <name type="common">Sweet wormwood</name>
    <dbReference type="NCBI Taxonomy" id="35608"/>
    <lineage>
        <taxon>Eukaryota</taxon>
        <taxon>Viridiplantae</taxon>
        <taxon>Streptophyta</taxon>
        <taxon>Embryophyta</taxon>
        <taxon>Tracheophyta</taxon>
        <taxon>Spermatophyta</taxon>
        <taxon>Magnoliopsida</taxon>
        <taxon>eudicotyledons</taxon>
        <taxon>Gunneridae</taxon>
        <taxon>Pentapetalae</taxon>
        <taxon>asterids</taxon>
        <taxon>campanulids</taxon>
        <taxon>Asterales</taxon>
        <taxon>Asteraceae</taxon>
        <taxon>Asteroideae</taxon>
        <taxon>Anthemideae</taxon>
        <taxon>Artemisiinae</taxon>
        <taxon>Artemisia</taxon>
    </lineage>
</organism>
<keyword evidence="4" id="KW-0372">Hormone</keyword>
<evidence type="ECO:0000256" key="5">
    <source>
        <dbReference type="ARBA" id="ARBA00022729"/>
    </source>
</evidence>
<dbReference type="GO" id="GO:0009506">
    <property type="term" value="C:plasmodesma"/>
    <property type="evidence" value="ECO:0007669"/>
    <property type="project" value="TreeGrafter"/>
</dbReference>
<feature type="region of interest" description="Disordered" evidence="7">
    <location>
        <begin position="1"/>
        <end position="26"/>
    </location>
</feature>
<feature type="region of interest" description="Disordered" evidence="7">
    <location>
        <begin position="57"/>
        <end position="95"/>
    </location>
</feature>
<evidence type="ECO:0000256" key="1">
    <source>
        <dbReference type="ARBA" id="ARBA00004613"/>
    </source>
</evidence>
<dbReference type="PANTHER" id="PTHR33136">
    <property type="entry name" value="RAPID ALKALINIZATION FACTOR-LIKE"/>
    <property type="match status" value="1"/>
</dbReference>
<dbReference type="Proteomes" id="UP000245207">
    <property type="component" value="Unassembled WGS sequence"/>
</dbReference>
<sequence>MCVDRRGDTSYTGRGVVTRENTTTTDSGGYVVGVHISASTRVCGSLVIGGESGTITRPVEIQDYSSPQASDSSDEESEPPATERPSGKEWEKSSTLPTSIAIKGPVAMKLIYQKHNNSSLSSLLSMASFFHNIFITLCVILLLALTRASNGDTNQLSLHMDTDDVMGMSIYDDVEEFSGVDEGEDMSLAGRRNLLWRSMRYYISYGALSANRIPCPPRSGRSYYTHNCWRARGPVHPYTRGCSTIARCRR</sequence>
<keyword evidence="8" id="KW-0472">Membrane</keyword>
<evidence type="ECO:0000313" key="9">
    <source>
        <dbReference type="EMBL" id="PWA62403.1"/>
    </source>
</evidence>
<gene>
    <name evidence="9" type="ORF">CTI12_AA362890</name>
</gene>
<feature type="compositionally biased region" description="Low complexity" evidence="7">
    <location>
        <begin position="62"/>
        <end position="71"/>
    </location>
</feature>
<dbReference type="GO" id="GO:0019722">
    <property type="term" value="P:calcium-mediated signaling"/>
    <property type="evidence" value="ECO:0007669"/>
    <property type="project" value="TreeGrafter"/>
</dbReference>
<reference evidence="9 10" key="1">
    <citation type="journal article" date="2018" name="Mol. Plant">
        <title>The genome of Artemisia annua provides insight into the evolution of Asteraceae family and artemisinin biosynthesis.</title>
        <authorList>
            <person name="Shen Q."/>
            <person name="Zhang L."/>
            <person name="Liao Z."/>
            <person name="Wang S."/>
            <person name="Yan T."/>
            <person name="Shi P."/>
            <person name="Liu M."/>
            <person name="Fu X."/>
            <person name="Pan Q."/>
            <person name="Wang Y."/>
            <person name="Lv Z."/>
            <person name="Lu X."/>
            <person name="Zhang F."/>
            <person name="Jiang W."/>
            <person name="Ma Y."/>
            <person name="Chen M."/>
            <person name="Hao X."/>
            <person name="Li L."/>
            <person name="Tang Y."/>
            <person name="Lv G."/>
            <person name="Zhou Y."/>
            <person name="Sun X."/>
            <person name="Brodelius P.E."/>
            <person name="Rose J.K.C."/>
            <person name="Tang K."/>
        </authorList>
    </citation>
    <scope>NUCLEOTIDE SEQUENCE [LARGE SCALE GENOMIC DNA]</scope>
    <source>
        <strain evidence="10">cv. Huhao1</strain>
        <tissue evidence="9">Leaf</tissue>
    </source>
</reference>
<evidence type="ECO:0000256" key="4">
    <source>
        <dbReference type="ARBA" id="ARBA00022702"/>
    </source>
</evidence>
<name>A0A2U1MMB6_ARTAN</name>
<proteinExistence type="inferred from homology"/>
<dbReference type="EMBL" id="PKPP01004878">
    <property type="protein sequence ID" value="PWA62403.1"/>
    <property type="molecule type" value="Genomic_DNA"/>
</dbReference>
<comment type="similarity">
    <text evidence="2">Belongs to the plant rapid alkalinization factor (RALF) family.</text>
</comment>
<dbReference type="InterPro" id="IPR008801">
    <property type="entry name" value="RALF"/>
</dbReference>
<comment type="caution">
    <text evidence="9">The sequence shown here is derived from an EMBL/GenBank/DDBJ whole genome shotgun (WGS) entry which is preliminary data.</text>
</comment>
<evidence type="ECO:0000256" key="6">
    <source>
        <dbReference type="ARBA" id="ARBA00023157"/>
    </source>
</evidence>
<keyword evidence="6" id="KW-1015">Disulfide bond</keyword>
<dbReference type="GO" id="GO:0005576">
    <property type="term" value="C:extracellular region"/>
    <property type="evidence" value="ECO:0007669"/>
    <property type="project" value="UniProtKB-SubCell"/>
</dbReference>
<dbReference type="GO" id="GO:0005179">
    <property type="term" value="F:hormone activity"/>
    <property type="evidence" value="ECO:0007669"/>
    <property type="project" value="UniProtKB-KW"/>
</dbReference>
<accession>A0A2U1MMB6</accession>
<keyword evidence="5" id="KW-0732">Signal</keyword>
<evidence type="ECO:0000256" key="2">
    <source>
        <dbReference type="ARBA" id="ARBA00009178"/>
    </source>
</evidence>
<keyword evidence="10" id="KW-1185">Reference proteome</keyword>
<comment type="subcellular location">
    <subcellularLocation>
        <location evidence="1">Secreted</location>
    </subcellularLocation>
</comment>
<keyword evidence="3" id="KW-0964">Secreted</keyword>
<evidence type="ECO:0000313" key="10">
    <source>
        <dbReference type="Proteomes" id="UP000245207"/>
    </source>
</evidence>
<dbReference type="STRING" id="35608.A0A2U1MMB6"/>
<feature type="transmembrane region" description="Helical" evidence="8">
    <location>
        <begin position="123"/>
        <end position="145"/>
    </location>
</feature>
<keyword evidence="8" id="KW-0812">Transmembrane</keyword>
<keyword evidence="8" id="KW-1133">Transmembrane helix</keyword>
<dbReference type="Pfam" id="PF05498">
    <property type="entry name" value="RALF"/>
    <property type="match status" value="1"/>
</dbReference>